<dbReference type="PANTHER" id="PTHR34105:SF1">
    <property type="entry name" value="PROLINE-, GLUTAMIC ACID- AND LEUCINE-RICH PROTEIN 1"/>
    <property type="match status" value="1"/>
</dbReference>
<dbReference type="AlphaFoldDB" id="A0AAW0YHN8"/>
<gene>
    <name evidence="7" type="ORF">IAR55_005937</name>
</gene>
<sequence>MTSTPHILSLLISLPFSHPSFSPLLVSHRPFAYPSHLPQQPLSKLLTRLNTVFLSRDDNTERRSALEIAKEIVEQDQEGWVMTNWGKGWVGACLGQVASTSNPILTLPSHLSFLSTVVLASSRYPSFEREVVHPIMGKLSVSLLKLIDRTLLDPNPEWEVLLHLLETIKAILAHSPANFRPSIPTLKPNLLNLILRLPTPSRPIHHTVPFEIRQIAAELVASLHLTAGKAQSPASWGSEMKEALGGVGRALGGIVGDAWEEEPVRINPPVAPSGLPDLPLDPITRLPISLDWLEGYVEVIRSLLRFPTGRPVPVPIAQITVSYISPHHHAALLAALPRIWISGAQLLGGVALACGDHLIPHVGTIFDHTVWLSERLPNTMAESQIQLLKFHRLLLTLYPSSLVSVEYPTRLLRLCLTKLSPLLDSRSKPVNIGSQANGGGKRGKKRARGAEDSLVGDLEGREGRAVGVNECAVALEALKLMSLLHPTPLLSPSLLTFSIRLHLSLYLTLLSLPGTAFASPSSCGELQNGVEEVLEEAVLMVEGEGGTARGWKSLVISVLSHKNGKIAPILHPSLPPLMRSLPPLSQLHFFAKEGEAEKKERLGMGFGSLDDGEEAQEQERRDVVDQNSIRAHFATLSAVPSSSTSTNGGSIFTPIAPREPTTTTPVIVPVTVAVTAAPASAPAATTPSIVAPVPTQAPALAPVPPEADPVEAHQTSVSSTYESTFISVSHSTNISTAAKSNVSRGMGGLEIDSDDEGIPELDSGSDDDESDEDEDEDEEDDD</sequence>
<evidence type="ECO:0000259" key="6">
    <source>
        <dbReference type="Pfam" id="PF08167"/>
    </source>
</evidence>
<comment type="subcellular location">
    <subcellularLocation>
        <location evidence="1">Nucleus</location>
    </subcellularLocation>
</comment>
<dbReference type="Proteomes" id="UP001388673">
    <property type="component" value="Unassembled WGS sequence"/>
</dbReference>
<evidence type="ECO:0000256" key="4">
    <source>
        <dbReference type="ARBA" id="ARBA00023242"/>
    </source>
</evidence>
<name>A0AAW0YHN8_9TREE</name>
<comment type="caution">
    <text evidence="7">The sequence shown here is derived from an EMBL/GenBank/DDBJ whole genome shotgun (WGS) entry which is preliminary data.</text>
</comment>
<accession>A0AAW0YHN8</accession>
<dbReference type="GeneID" id="92183195"/>
<proteinExistence type="inferred from homology"/>
<evidence type="ECO:0000256" key="3">
    <source>
        <dbReference type="ARBA" id="ARBA00021502"/>
    </source>
</evidence>
<dbReference type="GO" id="GO:0005634">
    <property type="term" value="C:nucleus"/>
    <property type="evidence" value="ECO:0007669"/>
    <property type="project" value="UniProtKB-SubCell"/>
</dbReference>
<dbReference type="PANTHER" id="PTHR34105">
    <property type="entry name" value="PROLINE-, GLUTAMIC ACID- AND LEUCINE-RICH PROTEIN 1"/>
    <property type="match status" value="1"/>
</dbReference>
<evidence type="ECO:0000313" key="8">
    <source>
        <dbReference type="Proteomes" id="UP001388673"/>
    </source>
</evidence>
<evidence type="ECO:0000256" key="5">
    <source>
        <dbReference type="SAM" id="MobiDB-lite"/>
    </source>
</evidence>
<keyword evidence="8" id="KW-1185">Reference proteome</keyword>
<dbReference type="EMBL" id="JBCAWK010000011">
    <property type="protein sequence ID" value="KAK8846849.1"/>
    <property type="molecule type" value="Genomic_DNA"/>
</dbReference>
<feature type="domain" description="Pre-rRNA-processing protein RIX1 N-terminal" evidence="6">
    <location>
        <begin position="17"/>
        <end position="194"/>
    </location>
</feature>
<keyword evidence="4" id="KW-0539">Nucleus</keyword>
<feature type="region of interest" description="Disordered" evidence="5">
    <location>
        <begin position="739"/>
        <end position="782"/>
    </location>
</feature>
<dbReference type="SUPFAM" id="SSF48371">
    <property type="entry name" value="ARM repeat"/>
    <property type="match status" value="1"/>
</dbReference>
<reference evidence="7 8" key="1">
    <citation type="journal article" date="2024" name="bioRxiv">
        <title>Comparative genomics of Cryptococcus and Kwoniella reveals pathogenesis evolution and contrasting karyotype dynamics via intercentromeric recombination or chromosome fusion.</title>
        <authorList>
            <person name="Coelho M.A."/>
            <person name="David-Palma M."/>
            <person name="Shea T."/>
            <person name="Bowers K."/>
            <person name="McGinley-Smith S."/>
            <person name="Mohammad A.W."/>
            <person name="Gnirke A."/>
            <person name="Yurkov A.M."/>
            <person name="Nowrousian M."/>
            <person name="Sun S."/>
            <person name="Cuomo C.A."/>
            <person name="Heitman J."/>
        </authorList>
    </citation>
    <scope>NUCLEOTIDE SEQUENCE [LARGE SCALE GENOMIC DNA]</scope>
    <source>
        <strain evidence="7 8">CBS 13917</strain>
    </source>
</reference>
<dbReference type="Pfam" id="PF08167">
    <property type="entry name" value="RIX1"/>
    <property type="match status" value="1"/>
</dbReference>
<dbReference type="KEGG" id="kne:92183195"/>
<protein>
    <recommendedName>
        <fullName evidence="3">Pre-rRNA-processing protein RIX1</fullName>
    </recommendedName>
</protein>
<feature type="region of interest" description="Disordered" evidence="5">
    <location>
        <begin position="430"/>
        <end position="453"/>
    </location>
</feature>
<dbReference type="GO" id="GO:0006364">
    <property type="term" value="P:rRNA processing"/>
    <property type="evidence" value="ECO:0007669"/>
    <property type="project" value="TreeGrafter"/>
</dbReference>
<dbReference type="RefSeq" id="XP_066800799.1">
    <property type="nucleotide sequence ID" value="XM_066949026.1"/>
</dbReference>
<comment type="similarity">
    <text evidence="2">Belongs to the RIX1/PELP1 family.</text>
</comment>
<evidence type="ECO:0000256" key="2">
    <source>
        <dbReference type="ARBA" id="ARBA00010511"/>
    </source>
</evidence>
<evidence type="ECO:0000256" key="1">
    <source>
        <dbReference type="ARBA" id="ARBA00004123"/>
    </source>
</evidence>
<organism evidence="7 8">
    <name type="scientific">Kwoniella newhampshirensis</name>
    <dbReference type="NCBI Taxonomy" id="1651941"/>
    <lineage>
        <taxon>Eukaryota</taxon>
        <taxon>Fungi</taxon>
        <taxon>Dikarya</taxon>
        <taxon>Basidiomycota</taxon>
        <taxon>Agaricomycotina</taxon>
        <taxon>Tremellomycetes</taxon>
        <taxon>Tremellales</taxon>
        <taxon>Cryptococcaceae</taxon>
        <taxon>Kwoniella</taxon>
    </lineage>
</organism>
<feature type="compositionally biased region" description="Acidic residues" evidence="5">
    <location>
        <begin position="751"/>
        <end position="782"/>
    </location>
</feature>
<evidence type="ECO:0000313" key="7">
    <source>
        <dbReference type="EMBL" id="KAK8846849.1"/>
    </source>
</evidence>
<dbReference type="InterPro" id="IPR016024">
    <property type="entry name" value="ARM-type_fold"/>
</dbReference>
<dbReference type="InterPro" id="IPR012583">
    <property type="entry name" value="RIX1_N"/>
</dbReference>